<feature type="binding site" evidence="7">
    <location>
        <position position="214"/>
    </location>
    <ligand>
        <name>substrate</name>
    </ligand>
</feature>
<keyword evidence="3 7" id="KW-0028">Amino-acid biosynthesis</keyword>
<sequence length="361" mass="40438">MTVKQKLQTTGGFVTLPKLMLECGKVIEDVKLAYERCGPATGEVILVCHALTGNQFTVGTAEEPGWWRGLINSNGYVDAQRYQVMTFNVIGGCNGSTGPVSINPKTGEPYRTSLPFISVRDMVRAQYEALKLLGIAKLKAVIGGSLGGMQTLEWAMMYPEATEQVIVLAATPSLSDYGITYNAIARKAILDDPNWNNGCYSKAAFPKSGLSIARMLGMITYRSDRLFNQRFHRDKKEPWGEKHDEVAYQVESYLLYQGDKFTERFDPNSYLYLLKAMDHHDLEDGRGSLVEILGRFKKKVQLIAFQGDLLYPAAEMKRFGELWRQAGANVCFHEVETIFGHDGFLTEFEKWGNVVQAALKQ</sequence>
<dbReference type="Proteomes" id="UP000198935">
    <property type="component" value="Unassembled WGS sequence"/>
</dbReference>
<gene>
    <name evidence="7" type="primary">metXA</name>
    <name evidence="10" type="ORF">SAMN05421736_12433</name>
</gene>
<evidence type="ECO:0000256" key="3">
    <source>
        <dbReference type="ARBA" id="ARBA00022605"/>
    </source>
</evidence>
<name>A0A1H3UR10_9BACI</name>
<feature type="binding site" evidence="7">
    <location>
        <position position="342"/>
    </location>
    <ligand>
        <name>substrate</name>
    </ligand>
</feature>
<proteinExistence type="inferred from homology"/>
<feature type="domain" description="AB hydrolase-1" evidence="9">
    <location>
        <begin position="44"/>
        <end position="308"/>
    </location>
</feature>
<dbReference type="PANTHER" id="PTHR32268:SF11">
    <property type="entry name" value="HOMOSERINE O-ACETYLTRANSFERASE"/>
    <property type="match status" value="1"/>
</dbReference>
<dbReference type="UniPathway" id="UPA00051">
    <property type="reaction ID" value="UER00074"/>
</dbReference>
<comment type="pathway">
    <text evidence="7">Amino-acid biosynthesis; L-methionine biosynthesis via de novo pathway; O-acetyl-L-homoserine from L-homoserine: step 1/1.</text>
</comment>
<dbReference type="InterPro" id="IPR029058">
    <property type="entry name" value="AB_hydrolase_fold"/>
</dbReference>
<comment type="caution">
    <text evidence="7">Lacks conserved residue(s) required for the propagation of feature annotation.</text>
</comment>
<keyword evidence="2 7" id="KW-0963">Cytoplasm</keyword>
<comment type="function">
    <text evidence="7">Transfers an acetyl group from acetyl-CoA to L-homoserine, forming acetyl-L-homoserine.</text>
</comment>
<evidence type="ECO:0000256" key="6">
    <source>
        <dbReference type="ARBA" id="ARBA00023315"/>
    </source>
</evidence>
<dbReference type="STRING" id="1503961.SAMN05421736_12433"/>
<protein>
    <recommendedName>
        <fullName evidence="7">Homoserine O-acetyltransferase</fullName>
        <shortName evidence="7">HAT</shortName>
        <ecNumber evidence="7">2.3.1.31</ecNumber>
    </recommendedName>
    <alternativeName>
        <fullName evidence="7">Homoserine transacetylase</fullName>
        <shortName evidence="7">HTA</shortName>
    </alternativeName>
</protein>
<evidence type="ECO:0000256" key="5">
    <source>
        <dbReference type="ARBA" id="ARBA00023167"/>
    </source>
</evidence>
<feature type="active site" description="Nucleophile" evidence="7 8">
    <location>
        <position position="145"/>
    </location>
</feature>
<dbReference type="GO" id="GO:0009092">
    <property type="term" value="P:homoserine metabolic process"/>
    <property type="evidence" value="ECO:0007669"/>
    <property type="project" value="TreeGrafter"/>
</dbReference>
<dbReference type="Gene3D" id="3.40.50.1820">
    <property type="entry name" value="alpha/beta hydrolase"/>
    <property type="match status" value="1"/>
</dbReference>
<evidence type="ECO:0000256" key="7">
    <source>
        <dbReference type="HAMAP-Rule" id="MF_00296"/>
    </source>
</evidence>
<reference evidence="11" key="1">
    <citation type="submission" date="2016-10" db="EMBL/GenBank/DDBJ databases">
        <authorList>
            <person name="Varghese N."/>
            <person name="Submissions S."/>
        </authorList>
    </citation>
    <scope>NUCLEOTIDE SEQUENCE [LARGE SCALE GENOMIC DNA]</scope>
    <source>
        <strain evidence="11">SP</strain>
    </source>
</reference>
<evidence type="ECO:0000256" key="1">
    <source>
        <dbReference type="ARBA" id="ARBA00011738"/>
    </source>
</evidence>
<dbReference type="InterPro" id="IPR008220">
    <property type="entry name" value="HAT_MetX-like"/>
</dbReference>
<dbReference type="InterPro" id="IPR000073">
    <property type="entry name" value="AB_hydrolase_1"/>
</dbReference>
<feature type="active site" evidence="7 8">
    <location>
        <position position="308"/>
    </location>
</feature>
<comment type="catalytic activity">
    <reaction evidence="7">
        <text>L-homoserine + acetyl-CoA = O-acetyl-L-homoserine + CoA</text>
        <dbReference type="Rhea" id="RHEA:13701"/>
        <dbReference type="ChEBI" id="CHEBI:57287"/>
        <dbReference type="ChEBI" id="CHEBI:57288"/>
        <dbReference type="ChEBI" id="CHEBI:57476"/>
        <dbReference type="ChEBI" id="CHEBI:57716"/>
        <dbReference type="EC" id="2.3.1.31"/>
    </reaction>
</comment>
<dbReference type="PANTHER" id="PTHR32268">
    <property type="entry name" value="HOMOSERINE O-ACETYLTRANSFERASE"/>
    <property type="match status" value="1"/>
</dbReference>
<dbReference type="Gene3D" id="1.10.1740.110">
    <property type="match status" value="1"/>
</dbReference>
<evidence type="ECO:0000313" key="11">
    <source>
        <dbReference type="Proteomes" id="UP000198935"/>
    </source>
</evidence>
<evidence type="ECO:0000259" key="9">
    <source>
        <dbReference type="Pfam" id="PF00561"/>
    </source>
</evidence>
<keyword evidence="4 7" id="KW-0808">Transferase</keyword>
<dbReference type="GO" id="GO:0004414">
    <property type="term" value="F:homoserine O-acetyltransferase activity"/>
    <property type="evidence" value="ECO:0007669"/>
    <property type="project" value="UniProtKB-UniRule"/>
</dbReference>
<evidence type="ECO:0000256" key="4">
    <source>
        <dbReference type="ARBA" id="ARBA00022679"/>
    </source>
</evidence>
<dbReference type="PIRSF" id="PIRSF000443">
    <property type="entry name" value="Homoser_Ac_trans"/>
    <property type="match status" value="1"/>
</dbReference>
<comment type="subunit">
    <text evidence="1 7">Homodimer.</text>
</comment>
<dbReference type="AlphaFoldDB" id="A0A1H3UR10"/>
<comment type="subcellular location">
    <subcellularLocation>
        <location evidence="7">Cytoplasm</location>
    </subcellularLocation>
</comment>
<keyword evidence="6 7" id="KW-0012">Acyltransferase</keyword>
<accession>A0A1H3UR10</accession>
<dbReference type="GO" id="GO:0005737">
    <property type="term" value="C:cytoplasm"/>
    <property type="evidence" value="ECO:0007669"/>
    <property type="project" value="UniProtKB-SubCell"/>
</dbReference>
<dbReference type="OrthoDB" id="9800754at2"/>
<evidence type="ECO:0000256" key="2">
    <source>
        <dbReference type="ARBA" id="ARBA00022490"/>
    </source>
</evidence>
<keyword evidence="11" id="KW-1185">Reference proteome</keyword>
<evidence type="ECO:0000256" key="8">
    <source>
        <dbReference type="PIRSR" id="PIRSR000443-1"/>
    </source>
</evidence>
<dbReference type="FunFam" id="1.10.1740.110:FF:000001">
    <property type="entry name" value="Homoserine O-acetyltransferase"/>
    <property type="match status" value="1"/>
</dbReference>
<organism evidence="10 11">
    <name type="scientific">Evansella caseinilytica</name>
    <dbReference type="NCBI Taxonomy" id="1503961"/>
    <lineage>
        <taxon>Bacteria</taxon>
        <taxon>Bacillati</taxon>
        <taxon>Bacillota</taxon>
        <taxon>Bacilli</taxon>
        <taxon>Bacillales</taxon>
        <taxon>Bacillaceae</taxon>
        <taxon>Evansella</taxon>
    </lineage>
</organism>
<dbReference type="Pfam" id="PF00561">
    <property type="entry name" value="Abhydrolase_1"/>
    <property type="match status" value="1"/>
</dbReference>
<evidence type="ECO:0000313" key="10">
    <source>
        <dbReference type="EMBL" id="SDZ64325.1"/>
    </source>
</evidence>
<dbReference type="NCBIfam" id="NF001209">
    <property type="entry name" value="PRK00175.1"/>
    <property type="match status" value="1"/>
</dbReference>
<comment type="similarity">
    <text evidence="7">Belongs to the AB hydrolase superfamily. MetX family.</text>
</comment>
<dbReference type="SUPFAM" id="SSF53474">
    <property type="entry name" value="alpha/beta-Hydrolases"/>
    <property type="match status" value="1"/>
</dbReference>
<dbReference type="NCBIfam" id="TIGR01392">
    <property type="entry name" value="homoserO_Ac_trn"/>
    <property type="match status" value="1"/>
</dbReference>
<dbReference type="HAMAP" id="MF_00296">
    <property type="entry name" value="MetX_acyltransf"/>
    <property type="match status" value="1"/>
</dbReference>
<feature type="active site" evidence="7 8">
    <location>
        <position position="341"/>
    </location>
</feature>
<dbReference type="GO" id="GO:0009086">
    <property type="term" value="P:methionine biosynthetic process"/>
    <property type="evidence" value="ECO:0007669"/>
    <property type="project" value="UniProtKB-UniRule"/>
</dbReference>
<keyword evidence="5 7" id="KW-0486">Methionine biosynthesis</keyword>
<dbReference type="EMBL" id="FNPI01000024">
    <property type="protein sequence ID" value="SDZ64325.1"/>
    <property type="molecule type" value="Genomic_DNA"/>
</dbReference>
<dbReference type="EC" id="2.3.1.31" evidence="7"/>